<dbReference type="AlphaFoldDB" id="A0A2U2J411"/>
<organism evidence="1 2">
    <name type="scientific">Allosphingosinicella humi</name>
    <dbReference type="NCBI Taxonomy" id="2068657"/>
    <lineage>
        <taxon>Bacteria</taxon>
        <taxon>Pseudomonadati</taxon>
        <taxon>Pseudomonadota</taxon>
        <taxon>Alphaproteobacteria</taxon>
        <taxon>Sphingomonadales</taxon>
        <taxon>Sphingomonadaceae</taxon>
        <taxon>Allosphingosinicella</taxon>
    </lineage>
</organism>
<proteinExistence type="predicted"/>
<protein>
    <submittedName>
        <fullName evidence="1">Uncharacterized protein</fullName>
    </submittedName>
</protein>
<name>A0A2U2J411_9SPHN</name>
<keyword evidence="2" id="KW-1185">Reference proteome</keyword>
<accession>A0A2U2J411</accession>
<sequence>MRRTARTRRASAEILVAVKLPIRVYRLFARLYHGRVVVAGALLTFQRFRNLAVPRFIAGGQRVTLLAAGHAASP</sequence>
<dbReference type="EMBL" id="QFFF01000001">
    <property type="protein sequence ID" value="PWG03086.1"/>
    <property type="molecule type" value="Genomic_DNA"/>
</dbReference>
<reference evidence="1 2" key="1">
    <citation type="submission" date="2018-05" db="EMBL/GenBank/DDBJ databases">
        <title>Genome of Sphingosinicella humi QZX222.</title>
        <authorList>
            <person name="Qiao Z."/>
            <person name="Wang G."/>
        </authorList>
    </citation>
    <scope>NUCLEOTIDE SEQUENCE [LARGE SCALE GENOMIC DNA]</scope>
    <source>
        <strain evidence="1 2">QZX222</strain>
    </source>
</reference>
<comment type="caution">
    <text evidence="1">The sequence shown here is derived from an EMBL/GenBank/DDBJ whole genome shotgun (WGS) entry which is preliminary data.</text>
</comment>
<evidence type="ECO:0000313" key="2">
    <source>
        <dbReference type="Proteomes" id="UP000245916"/>
    </source>
</evidence>
<evidence type="ECO:0000313" key="1">
    <source>
        <dbReference type="EMBL" id="PWG03086.1"/>
    </source>
</evidence>
<dbReference type="Proteomes" id="UP000245916">
    <property type="component" value="Unassembled WGS sequence"/>
</dbReference>
<gene>
    <name evidence="1" type="ORF">DF286_09580</name>
</gene>